<evidence type="ECO:0000313" key="3">
    <source>
        <dbReference type="Proteomes" id="UP000289152"/>
    </source>
</evidence>
<proteinExistence type="predicted"/>
<evidence type="ECO:0000256" key="1">
    <source>
        <dbReference type="SAM" id="MobiDB-lite"/>
    </source>
</evidence>
<feature type="compositionally biased region" description="Acidic residues" evidence="1">
    <location>
        <begin position="47"/>
        <end position="61"/>
    </location>
</feature>
<sequence length="567" mass="61125">MPDLLGSSGELVEYNAETLECLLGTASMQYPHEFATLADAESHQSLEDEATEQESDADDVATGDGPAHDPAHSVPRGRTLHLLNKASLLLEPCQLPIYNIIATCQVKLLINKGAIAPADLLQAVDTALRRKGIVRCADPACGDGEFPDSGLLREHLIYAHGIWLPLQRPRFKAGQTDPNPLGFPTLAPFCYLQQRYLPDPADHYRNCFESYDAVYKEASASPWGVRTDLIVPKDVSTKEPAPGNPPDTRYALEVEKGRLVIHPGICLLCVHDPALSFTHRLRQHPPNSSAFRSHIRDCLGKLWLAAEERQSSATPHRDEDGPFVFCFLNGVLACPDPTCRLAGRTHADMLEFLQHMAAVHLLCVGGGDTRYKRKNPTFAGTAGGSLKELKELLFGFVHASDTADRSEPEGSGQASEPTVAGSQNQAHTSGIWEQVGEHDRQEAMDDDQQGAMAIETESAGENGKQHAGVNHKKAAVGKGKESRHKVAKRAGKKRGRGIGRGSFTDEPDGESSAGESFDASSEGEGATDSDAPMMPERGTALCLPGGNATGSTGQRLRNGKRLGDVDK</sequence>
<keyword evidence="3" id="KW-1185">Reference proteome</keyword>
<accession>A0A4Q1BLZ9</accession>
<gene>
    <name evidence="2" type="ORF">M231_03891</name>
</gene>
<reference evidence="2 3" key="1">
    <citation type="submission" date="2016-06" db="EMBL/GenBank/DDBJ databases">
        <title>Evolution of pathogenesis and genome organization in the Tremellales.</title>
        <authorList>
            <person name="Cuomo C."/>
            <person name="Litvintseva A."/>
            <person name="Heitman J."/>
            <person name="Chen Y."/>
            <person name="Sun S."/>
            <person name="Springer D."/>
            <person name="Dromer F."/>
            <person name="Young S."/>
            <person name="Zeng Q."/>
            <person name="Chapman S."/>
            <person name="Gujja S."/>
            <person name="Saif S."/>
            <person name="Birren B."/>
        </authorList>
    </citation>
    <scope>NUCLEOTIDE SEQUENCE [LARGE SCALE GENOMIC DNA]</scope>
    <source>
        <strain evidence="2 3">ATCC 28783</strain>
    </source>
</reference>
<feature type="compositionally biased region" description="Polar residues" evidence="1">
    <location>
        <begin position="412"/>
        <end position="427"/>
    </location>
</feature>
<feature type="region of interest" description="Disordered" evidence="1">
    <location>
        <begin position="402"/>
        <end position="427"/>
    </location>
</feature>
<comment type="caution">
    <text evidence="2">The sequence shown here is derived from an EMBL/GenBank/DDBJ whole genome shotgun (WGS) entry which is preliminary data.</text>
</comment>
<dbReference type="EMBL" id="SDIL01000041">
    <property type="protein sequence ID" value="RXK38835.1"/>
    <property type="molecule type" value="Genomic_DNA"/>
</dbReference>
<dbReference type="Proteomes" id="UP000289152">
    <property type="component" value="Unassembled WGS sequence"/>
</dbReference>
<dbReference type="InParanoid" id="A0A4Q1BLZ9"/>
<protein>
    <submittedName>
        <fullName evidence="2">Uncharacterized protein</fullName>
    </submittedName>
</protein>
<feature type="region of interest" description="Disordered" evidence="1">
    <location>
        <begin position="40"/>
        <end position="75"/>
    </location>
</feature>
<feature type="compositionally biased region" description="Basic residues" evidence="1">
    <location>
        <begin position="469"/>
        <end position="497"/>
    </location>
</feature>
<dbReference type="AlphaFoldDB" id="A0A4Q1BLZ9"/>
<evidence type="ECO:0000313" key="2">
    <source>
        <dbReference type="EMBL" id="RXK38835.1"/>
    </source>
</evidence>
<dbReference type="VEuPathDB" id="FungiDB:TREMEDRAFT_62888"/>
<organism evidence="2 3">
    <name type="scientific">Tremella mesenterica</name>
    <name type="common">Jelly fungus</name>
    <dbReference type="NCBI Taxonomy" id="5217"/>
    <lineage>
        <taxon>Eukaryota</taxon>
        <taxon>Fungi</taxon>
        <taxon>Dikarya</taxon>
        <taxon>Basidiomycota</taxon>
        <taxon>Agaricomycotina</taxon>
        <taxon>Tremellomycetes</taxon>
        <taxon>Tremellales</taxon>
        <taxon>Tremellaceae</taxon>
        <taxon>Tremella</taxon>
    </lineage>
</organism>
<name>A0A4Q1BLZ9_TREME</name>
<feature type="region of interest" description="Disordered" evidence="1">
    <location>
        <begin position="458"/>
        <end position="567"/>
    </location>
</feature>